<evidence type="ECO:0000313" key="1">
    <source>
        <dbReference type="EMBL" id="KTC97374.1"/>
    </source>
</evidence>
<evidence type="ECO:0000313" key="2">
    <source>
        <dbReference type="Proteomes" id="UP000054785"/>
    </source>
</evidence>
<sequence length="1010" mass="112601">MGTWAESFFDGVDTFFSWLSTGLKQSADTYCELETADSETVLVNHDGSLLSIIQVMGVTALAGPEEFQRLVEGLNNSLHGAMSRPGHAMQVFFSHDKQNIRKIINDIYQPAEATARRLELNLADLFEERVEYLSRYCADEKVYFVLYTRPFNLPPDQLKAANKAKFKMIRDKKIPPFRNSQTVFAAIPELRDTHDAFVRSLMNDMETLHINAELLEVHKAVHAIRMTADPDFTADDWKPVLPGDMIGTREINGFSGNASDLLWPPLAAQVIPRDSTVLDMRTVQVGDKIYSSAFIDLFPKDVRPFMMLFARILPSHVPWRMAFLIESEGFETVKLKGLLASILSFSSAQNRLISDSVNLLKYLQLNTDEAIVRLRVVATTWAPEGNLPLLRRRSSELVKAIQGWGSMDVSEMCGDPFAGFTSSMLATTLDNAATPSVAPLTDVITMLPITRPASPWETGALLFRTPDGKPWPFQPGSTQQTTWIDLVYARPGSGKSVLSNAINLGLCLSGGLVRLPRIAIIDIGPSSSGLISLLKEALPASKRHLVAYHRLRMTPEFSINPFDTQLGCRYPTASERSFLVNFLTLLTTPLGAVRPYDAMPDLAGMVVDELYKSFADEYNPTPYAPGVEEFLDSILEEIGFVRDSKSTWWEVTDALYSAGFPHEAMLAQRYAMPLLADAVSICRIPSIEDLYEKIKAPTGESLINAFSRMISSAVREYPILSRISAFDIGDARVVSLDLDEVAKSGGDSADRQTAVMYMLARYVLARHYYLTEENLGDIPDQYREYHRERVAEIREDHKRIVYDEFHRTSRSSAVRDQVVTDMREGRKWRVQIALLSQSVDDFDPVMIDFATAIYVMDAGPSQAVEKTCSIFGLSETAKAALRQRVHGPKQGGATFLVQYATKMGINVQLLTLTLGPVELWAFSTTSEDATVRNMLYRNLGPAEARRVLASLFPNGSVARELEARLAAMKEQVGLIEEEQKNGVVRQLVSDILEAYSKDPNLKSLPSKTVS</sequence>
<dbReference type="AlphaFoldDB" id="A0A0W0TP54"/>
<dbReference type="Gene3D" id="3.40.50.300">
    <property type="entry name" value="P-loop containing nucleotide triphosphate hydrolases"/>
    <property type="match status" value="1"/>
</dbReference>
<dbReference type="PATRIC" id="fig|45065.4.peg.1996"/>
<accession>A0A0W0TP54</accession>
<dbReference type="Proteomes" id="UP000054785">
    <property type="component" value="Unassembled WGS sequence"/>
</dbReference>
<dbReference type="SUPFAM" id="SSF52540">
    <property type="entry name" value="P-loop containing nucleoside triphosphate hydrolases"/>
    <property type="match status" value="1"/>
</dbReference>
<name>A0A0W0TP54_9GAMM</name>
<dbReference type="EMBL" id="LNYC01000071">
    <property type="protein sequence ID" value="KTC97374.1"/>
    <property type="molecule type" value="Genomic_DNA"/>
</dbReference>
<organism evidence="1 2">
    <name type="scientific">Legionella geestiana</name>
    <dbReference type="NCBI Taxonomy" id="45065"/>
    <lineage>
        <taxon>Bacteria</taxon>
        <taxon>Pseudomonadati</taxon>
        <taxon>Pseudomonadota</taxon>
        <taxon>Gammaproteobacteria</taxon>
        <taxon>Legionellales</taxon>
        <taxon>Legionellaceae</taxon>
        <taxon>Legionella</taxon>
    </lineage>
</organism>
<keyword evidence="2" id="KW-1185">Reference proteome</keyword>
<dbReference type="STRING" id="45065.Lgee_1838"/>
<dbReference type="OrthoDB" id="7229084at2"/>
<protein>
    <submittedName>
        <fullName evidence="1">Protein IcmB (DotO)</fullName>
    </submittedName>
</protein>
<dbReference type="RefSeq" id="WP_058387119.1">
    <property type="nucleotide sequence ID" value="NZ_CAAAHN010000030.1"/>
</dbReference>
<reference evidence="1 2" key="1">
    <citation type="submission" date="2015-11" db="EMBL/GenBank/DDBJ databases">
        <title>Genomic analysis of 38 Legionella species identifies large and diverse effector repertoires.</title>
        <authorList>
            <person name="Burstein D."/>
            <person name="Amaro F."/>
            <person name="Zusman T."/>
            <person name="Lifshitz Z."/>
            <person name="Cohen O."/>
            <person name="Gilbert J.A."/>
            <person name="Pupko T."/>
            <person name="Shuman H.A."/>
            <person name="Segal G."/>
        </authorList>
    </citation>
    <scope>NUCLEOTIDE SEQUENCE [LARGE SCALE GENOMIC DNA]</scope>
    <source>
        <strain evidence="1 2">ATCC 49504</strain>
    </source>
</reference>
<dbReference type="InterPro" id="IPR027417">
    <property type="entry name" value="P-loop_NTPase"/>
</dbReference>
<comment type="caution">
    <text evidence="1">The sequence shown here is derived from an EMBL/GenBank/DDBJ whole genome shotgun (WGS) entry which is preliminary data.</text>
</comment>
<proteinExistence type="predicted"/>
<gene>
    <name evidence="1" type="ORF">Lgee_1838</name>
</gene>